<evidence type="ECO:0000256" key="3">
    <source>
        <dbReference type="ARBA" id="ARBA00022691"/>
    </source>
</evidence>
<feature type="binding site" evidence="5">
    <location>
        <begin position="111"/>
        <end position="117"/>
    </location>
    <ligand>
        <name>S-adenosyl-L-methionine</name>
        <dbReference type="ChEBI" id="CHEBI:59789"/>
    </ligand>
</feature>
<dbReference type="PRINTS" id="PR02008">
    <property type="entry name" value="RCMTFAMILY"/>
</dbReference>
<feature type="active site" description="Nucleophile" evidence="5">
    <location>
        <position position="232"/>
    </location>
</feature>
<protein>
    <submittedName>
        <fullName evidence="7">Fmu (Sun) domain protein</fullName>
    </submittedName>
</protein>
<feature type="binding site" evidence="5">
    <location>
        <position position="134"/>
    </location>
    <ligand>
        <name>S-adenosyl-L-methionine</name>
        <dbReference type="ChEBI" id="CHEBI:59789"/>
    </ligand>
</feature>
<dbReference type="PANTHER" id="PTHR22807:SF30">
    <property type="entry name" value="28S RRNA (CYTOSINE(4447)-C(5))-METHYLTRANSFERASE-RELATED"/>
    <property type="match status" value="1"/>
</dbReference>
<dbReference type="PROSITE" id="PS51686">
    <property type="entry name" value="SAM_MT_RSMB_NOP"/>
    <property type="match status" value="1"/>
</dbReference>
<evidence type="ECO:0000313" key="7">
    <source>
        <dbReference type="EMBL" id="ACL47183.1"/>
    </source>
</evidence>
<name>B8HN56_CYAP4</name>
<keyword evidence="2 5" id="KW-0808">Transferase</keyword>
<keyword evidence="3 5" id="KW-0949">S-adenosyl-L-methionine</keyword>
<dbReference type="InterPro" id="IPR049560">
    <property type="entry name" value="MeTrfase_RsmB-F_NOP2_cat"/>
</dbReference>
<dbReference type="InterPro" id="IPR001678">
    <property type="entry name" value="MeTrfase_RsmB-F_NOP2_dom"/>
</dbReference>
<feature type="binding site" evidence="5">
    <location>
        <position position="179"/>
    </location>
    <ligand>
        <name>S-adenosyl-L-methionine</name>
        <dbReference type="ChEBI" id="CHEBI:59789"/>
    </ligand>
</feature>
<dbReference type="STRING" id="395961.Cyan7425_4883"/>
<dbReference type="Pfam" id="PF01189">
    <property type="entry name" value="Methyltr_RsmB-F"/>
    <property type="match status" value="1"/>
</dbReference>
<dbReference type="AlphaFoldDB" id="B8HN56"/>
<dbReference type="GO" id="GO:0003723">
    <property type="term" value="F:RNA binding"/>
    <property type="evidence" value="ECO:0007669"/>
    <property type="project" value="UniProtKB-UniRule"/>
</dbReference>
<dbReference type="SUPFAM" id="SSF53335">
    <property type="entry name" value="S-adenosyl-L-methionine-dependent methyltransferases"/>
    <property type="match status" value="1"/>
</dbReference>
<keyword evidence="1 5" id="KW-0489">Methyltransferase</keyword>
<dbReference type="GO" id="GO:0001510">
    <property type="term" value="P:RNA methylation"/>
    <property type="evidence" value="ECO:0007669"/>
    <property type="project" value="InterPro"/>
</dbReference>
<dbReference type="InterPro" id="IPR023267">
    <property type="entry name" value="RCMT"/>
</dbReference>
<evidence type="ECO:0000256" key="2">
    <source>
        <dbReference type="ARBA" id="ARBA00022679"/>
    </source>
</evidence>
<dbReference type="OrthoDB" id="9810297at2"/>
<comment type="similarity">
    <text evidence="5">Belongs to the class I-like SAM-binding methyltransferase superfamily. RsmB/NOP family.</text>
</comment>
<dbReference type="Gene3D" id="3.40.50.150">
    <property type="entry name" value="Vaccinia Virus protein VP39"/>
    <property type="match status" value="1"/>
</dbReference>
<dbReference type="eggNOG" id="COG0144">
    <property type="taxonomic scope" value="Bacteria"/>
</dbReference>
<organism evidence="7">
    <name type="scientific">Cyanothece sp. (strain PCC 7425 / ATCC 29141)</name>
    <dbReference type="NCBI Taxonomy" id="395961"/>
    <lineage>
        <taxon>Bacteria</taxon>
        <taxon>Bacillati</taxon>
        <taxon>Cyanobacteriota</taxon>
        <taxon>Cyanophyceae</taxon>
        <taxon>Gomontiellales</taxon>
        <taxon>Cyanothecaceae</taxon>
        <taxon>Cyanothece</taxon>
    </lineage>
</organism>
<evidence type="ECO:0000256" key="1">
    <source>
        <dbReference type="ARBA" id="ARBA00022603"/>
    </source>
</evidence>
<dbReference type="EMBL" id="CP001344">
    <property type="protein sequence ID" value="ACL47183.1"/>
    <property type="molecule type" value="Genomic_DNA"/>
</dbReference>
<evidence type="ECO:0000259" key="6">
    <source>
        <dbReference type="PROSITE" id="PS51686"/>
    </source>
</evidence>
<accession>B8HN56</accession>
<proteinExistence type="inferred from homology"/>
<feature type="domain" description="SAM-dependent MTase RsmB/NOP-type" evidence="6">
    <location>
        <begin position="1"/>
        <end position="294"/>
    </location>
</feature>
<evidence type="ECO:0000256" key="5">
    <source>
        <dbReference type="PROSITE-ProRule" id="PRU01023"/>
    </source>
</evidence>
<reference evidence="7" key="1">
    <citation type="submission" date="2009-01" db="EMBL/GenBank/DDBJ databases">
        <title>Complete sequence of chromosome Cyanothece sp. PCC 7425.</title>
        <authorList>
            <consortium name="US DOE Joint Genome Institute"/>
            <person name="Lucas S."/>
            <person name="Copeland A."/>
            <person name="Lapidus A."/>
            <person name="Glavina del Rio T."/>
            <person name="Dalin E."/>
            <person name="Tice H."/>
            <person name="Bruce D."/>
            <person name="Goodwin L."/>
            <person name="Pitluck S."/>
            <person name="Sims D."/>
            <person name="Meineke L."/>
            <person name="Brettin T."/>
            <person name="Detter J.C."/>
            <person name="Han C."/>
            <person name="Larimer F."/>
            <person name="Land M."/>
            <person name="Hauser L."/>
            <person name="Kyrpides N."/>
            <person name="Ovchinnikova G."/>
            <person name="Liberton M."/>
            <person name="Stoeckel J."/>
            <person name="Banerjee A."/>
            <person name="Singh A."/>
            <person name="Page L."/>
            <person name="Sato H."/>
            <person name="Zhao L."/>
            <person name="Sherman L."/>
            <person name="Pakrasi H."/>
            <person name="Richardson P."/>
        </authorList>
    </citation>
    <scope>NUCLEOTIDE SEQUENCE</scope>
    <source>
        <strain evidence="7">PCC 7425</strain>
    </source>
</reference>
<dbReference type="KEGG" id="cyn:Cyan7425_4883"/>
<feature type="binding site" evidence="5">
    <location>
        <position position="161"/>
    </location>
    <ligand>
        <name>S-adenosyl-L-methionine</name>
        <dbReference type="ChEBI" id="CHEBI:59789"/>
    </ligand>
</feature>
<dbReference type="PANTHER" id="PTHR22807">
    <property type="entry name" value="NOP2 YEAST -RELATED NOL1/NOP2/FMU SUN DOMAIN-CONTAINING"/>
    <property type="match status" value="1"/>
</dbReference>
<dbReference type="GO" id="GO:0008173">
    <property type="term" value="F:RNA methyltransferase activity"/>
    <property type="evidence" value="ECO:0007669"/>
    <property type="project" value="InterPro"/>
</dbReference>
<keyword evidence="4 5" id="KW-0694">RNA-binding</keyword>
<sequence length="323" mass="35339">MAQPSNLLLKFSRRLFDRPEEQEQFIAALQTPPAFHPCILWTRPRPNPLPFAPEPPLDWQPDFVDRLPLGIRPGQDPLHEQGYYYCLDFSSVFAATPLLSLPPADRVLDLCAAPGGKSIFAWRALQPQLLLSNEVIGKRVGMLIANLKRCGVASVAVFSLDPQVWTAQAEAMAQVVLVDAPCSGQSLLAKGEKVPGCFHPVTINQNANRQKRILANAAQVVAPGGYLLYTTCTFAPEENEQVCEWLGSKFPQFQPMAVPALAAYQSPFSSSPCYRLWPQSGLGAGGFTMLMQNTAEGMAGSLELKGTLVARWSSWGDNPSPYP</sequence>
<evidence type="ECO:0000256" key="4">
    <source>
        <dbReference type="ARBA" id="ARBA00022884"/>
    </source>
</evidence>
<dbReference type="HOGENOM" id="CLU_851747_0_0_3"/>
<dbReference type="InterPro" id="IPR029063">
    <property type="entry name" value="SAM-dependent_MTases_sf"/>
</dbReference>
<gene>
    <name evidence="7" type="ordered locus">Cyan7425_4883</name>
</gene>